<feature type="transmembrane region" description="Helical" evidence="2">
    <location>
        <begin position="29"/>
        <end position="49"/>
    </location>
</feature>
<sequence length="93" mass="9327">MSQQDQGQAGAAEEQPAPRTTRWRVGTGIGIGGLVAFAVLGLVLVIGMFMPDSEIASFAVGLFPTALGALAVGILGIAVAGFRRPGSGDEDAA</sequence>
<evidence type="ECO:0000313" key="3">
    <source>
        <dbReference type="EMBL" id="MFC7581097.1"/>
    </source>
</evidence>
<protein>
    <submittedName>
        <fullName evidence="3">Uncharacterized protein</fullName>
    </submittedName>
</protein>
<dbReference type="Proteomes" id="UP001596527">
    <property type="component" value="Unassembled WGS sequence"/>
</dbReference>
<gene>
    <name evidence="3" type="ORF">ACFQWG_07790</name>
</gene>
<keyword evidence="4" id="KW-1185">Reference proteome</keyword>
<feature type="region of interest" description="Disordered" evidence="1">
    <location>
        <begin position="1"/>
        <end position="22"/>
    </location>
</feature>
<dbReference type="RefSeq" id="WP_380974008.1">
    <property type="nucleotide sequence ID" value="NZ_JBHTEF010000001.1"/>
</dbReference>
<name>A0ABW2SLY6_9ACTO</name>
<proteinExistence type="predicted"/>
<evidence type="ECO:0000313" key="4">
    <source>
        <dbReference type="Proteomes" id="UP001596527"/>
    </source>
</evidence>
<evidence type="ECO:0000256" key="2">
    <source>
        <dbReference type="SAM" id="Phobius"/>
    </source>
</evidence>
<comment type="caution">
    <text evidence="3">The sequence shown here is derived from an EMBL/GenBank/DDBJ whole genome shotgun (WGS) entry which is preliminary data.</text>
</comment>
<organism evidence="3 4">
    <name type="scientific">Schaalia naturae</name>
    <dbReference type="NCBI Taxonomy" id="635203"/>
    <lineage>
        <taxon>Bacteria</taxon>
        <taxon>Bacillati</taxon>
        <taxon>Actinomycetota</taxon>
        <taxon>Actinomycetes</taxon>
        <taxon>Actinomycetales</taxon>
        <taxon>Actinomycetaceae</taxon>
        <taxon>Schaalia</taxon>
    </lineage>
</organism>
<keyword evidence="2" id="KW-0812">Transmembrane</keyword>
<evidence type="ECO:0000256" key="1">
    <source>
        <dbReference type="SAM" id="MobiDB-lite"/>
    </source>
</evidence>
<dbReference type="EMBL" id="JBHTEF010000001">
    <property type="protein sequence ID" value="MFC7581097.1"/>
    <property type="molecule type" value="Genomic_DNA"/>
</dbReference>
<feature type="compositionally biased region" description="Low complexity" evidence="1">
    <location>
        <begin position="1"/>
        <end position="18"/>
    </location>
</feature>
<accession>A0ABW2SLY6</accession>
<keyword evidence="2" id="KW-1133">Transmembrane helix</keyword>
<feature type="transmembrane region" description="Helical" evidence="2">
    <location>
        <begin position="55"/>
        <end position="80"/>
    </location>
</feature>
<keyword evidence="2" id="KW-0472">Membrane</keyword>
<reference evidence="4" key="1">
    <citation type="journal article" date="2019" name="Int. J. Syst. Evol. Microbiol.">
        <title>The Global Catalogue of Microorganisms (GCM) 10K type strain sequencing project: providing services to taxonomists for standard genome sequencing and annotation.</title>
        <authorList>
            <consortium name="The Broad Institute Genomics Platform"/>
            <consortium name="The Broad Institute Genome Sequencing Center for Infectious Disease"/>
            <person name="Wu L."/>
            <person name="Ma J."/>
        </authorList>
    </citation>
    <scope>NUCLEOTIDE SEQUENCE [LARGE SCALE GENOMIC DNA]</scope>
    <source>
        <strain evidence="4">CCUG 56698</strain>
    </source>
</reference>